<comment type="catalytic activity">
    <reaction evidence="10">
        <text>ATP + H2O = ADP + phosphate + H(+)</text>
        <dbReference type="Rhea" id="RHEA:13065"/>
        <dbReference type="ChEBI" id="CHEBI:15377"/>
        <dbReference type="ChEBI" id="CHEBI:15378"/>
        <dbReference type="ChEBI" id="CHEBI:30616"/>
        <dbReference type="ChEBI" id="CHEBI:43474"/>
        <dbReference type="ChEBI" id="CHEBI:456216"/>
    </reaction>
    <physiologicalReaction direction="left-to-right" evidence="10">
        <dbReference type="Rhea" id="RHEA:13066"/>
    </physiologicalReaction>
</comment>
<feature type="region of interest" description="Disordered" evidence="12">
    <location>
        <begin position="1577"/>
        <end position="1625"/>
    </location>
</feature>
<dbReference type="Gene3D" id="1.10.8.60">
    <property type="match status" value="2"/>
</dbReference>
<dbReference type="PANTHER" id="PTHR23077">
    <property type="entry name" value="AAA-FAMILY ATPASE"/>
    <property type="match status" value="1"/>
</dbReference>
<feature type="region of interest" description="Disordered" evidence="12">
    <location>
        <begin position="564"/>
        <end position="590"/>
    </location>
</feature>
<keyword evidence="3" id="KW-0962">Peroxisome biogenesis</keyword>
<dbReference type="SUPFAM" id="SSF53067">
    <property type="entry name" value="Actin-like ATPase domain"/>
    <property type="match status" value="2"/>
</dbReference>
<dbReference type="Pfam" id="PF00022">
    <property type="entry name" value="Actin"/>
    <property type="match status" value="1"/>
</dbReference>
<organism evidence="14 15">
    <name type="scientific">Circinella minor</name>
    <dbReference type="NCBI Taxonomy" id="1195481"/>
    <lineage>
        <taxon>Eukaryota</taxon>
        <taxon>Fungi</taxon>
        <taxon>Fungi incertae sedis</taxon>
        <taxon>Mucoromycota</taxon>
        <taxon>Mucoromycotina</taxon>
        <taxon>Mucoromycetes</taxon>
        <taxon>Mucorales</taxon>
        <taxon>Lichtheimiaceae</taxon>
        <taxon>Circinella</taxon>
    </lineage>
</organism>
<keyword evidence="7" id="KW-0472">Membrane</keyword>
<protein>
    <recommendedName>
        <fullName evidence="8">Peroxisomal ATPase PEX6</fullName>
    </recommendedName>
    <alternativeName>
        <fullName evidence="9">Peroxin-6</fullName>
    </alternativeName>
</protein>
<evidence type="ECO:0000256" key="11">
    <source>
        <dbReference type="RuleBase" id="RU000487"/>
    </source>
</evidence>
<keyword evidence="15" id="KW-1185">Reference proteome</keyword>
<gene>
    <name evidence="14" type="ORF">INT45_013301</name>
</gene>
<dbReference type="Proteomes" id="UP000646827">
    <property type="component" value="Unassembled WGS sequence"/>
</dbReference>
<dbReference type="InterPro" id="IPR027417">
    <property type="entry name" value="P-loop_NTPase"/>
</dbReference>
<evidence type="ECO:0000256" key="4">
    <source>
        <dbReference type="ARBA" id="ARBA00022741"/>
    </source>
</evidence>
<dbReference type="GO" id="GO:0005778">
    <property type="term" value="C:peroxisomal membrane"/>
    <property type="evidence" value="ECO:0007669"/>
    <property type="project" value="TreeGrafter"/>
</dbReference>
<dbReference type="GO" id="GO:0016887">
    <property type="term" value="F:ATP hydrolysis activity"/>
    <property type="evidence" value="ECO:0007669"/>
    <property type="project" value="InterPro"/>
</dbReference>
<evidence type="ECO:0000313" key="15">
    <source>
        <dbReference type="Proteomes" id="UP000646827"/>
    </source>
</evidence>
<proteinExistence type="inferred from homology"/>
<dbReference type="FunFam" id="1.10.8.60:FF:000039">
    <property type="entry name" value="peroxisome biogenesis factor 6"/>
    <property type="match status" value="1"/>
</dbReference>
<keyword evidence="6" id="KW-0067">ATP-binding</keyword>
<evidence type="ECO:0000259" key="13">
    <source>
        <dbReference type="SMART" id="SM00382"/>
    </source>
</evidence>
<dbReference type="InterPro" id="IPR003593">
    <property type="entry name" value="AAA+_ATPase"/>
</dbReference>
<dbReference type="InterPro" id="IPR004000">
    <property type="entry name" value="Actin"/>
</dbReference>
<evidence type="ECO:0000256" key="9">
    <source>
        <dbReference type="ARBA" id="ARBA00034920"/>
    </source>
</evidence>
<dbReference type="PROSITE" id="PS00674">
    <property type="entry name" value="AAA"/>
    <property type="match status" value="1"/>
</dbReference>
<dbReference type="GO" id="GO:0005829">
    <property type="term" value="C:cytosol"/>
    <property type="evidence" value="ECO:0007669"/>
    <property type="project" value="TreeGrafter"/>
</dbReference>
<dbReference type="OrthoDB" id="5553750at2759"/>
<name>A0A8H7S433_9FUNG</name>
<evidence type="ECO:0000256" key="3">
    <source>
        <dbReference type="ARBA" id="ARBA00022593"/>
    </source>
</evidence>
<feature type="compositionally biased region" description="Acidic residues" evidence="12">
    <location>
        <begin position="568"/>
        <end position="588"/>
    </location>
</feature>
<dbReference type="Gene3D" id="3.90.640.10">
    <property type="entry name" value="Actin, Chain A, domain 4"/>
    <property type="match status" value="1"/>
</dbReference>
<evidence type="ECO:0000313" key="14">
    <source>
        <dbReference type="EMBL" id="KAG2221805.1"/>
    </source>
</evidence>
<feature type="domain" description="AAA+ ATPase" evidence="13">
    <location>
        <begin position="1307"/>
        <end position="1451"/>
    </location>
</feature>
<evidence type="ECO:0000256" key="12">
    <source>
        <dbReference type="SAM" id="MobiDB-lite"/>
    </source>
</evidence>
<dbReference type="FunFam" id="3.40.50.300:FF:000109">
    <property type="entry name" value="Peroxisomal biogenesis factor 6"/>
    <property type="match status" value="1"/>
</dbReference>
<feature type="compositionally biased region" description="Basic and acidic residues" evidence="12">
    <location>
        <begin position="1593"/>
        <end position="1607"/>
    </location>
</feature>
<evidence type="ECO:0000256" key="1">
    <source>
        <dbReference type="ARBA" id="ARBA00004370"/>
    </source>
</evidence>
<dbReference type="InterPro" id="IPR003960">
    <property type="entry name" value="ATPase_AAA_CS"/>
</dbReference>
<dbReference type="PANTHER" id="PTHR23077:SF9">
    <property type="entry name" value="PEROXISOMAL ATPASE PEX6"/>
    <property type="match status" value="1"/>
</dbReference>
<evidence type="ECO:0000256" key="5">
    <source>
        <dbReference type="ARBA" id="ARBA00022801"/>
    </source>
</evidence>
<comment type="caution">
    <text evidence="14">The sequence shown here is derived from an EMBL/GenBank/DDBJ whole genome shotgun (WGS) entry which is preliminary data.</text>
</comment>
<dbReference type="InterPro" id="IPR003959">
    <property type="entry name" value="ATPase_AAA_core"/>
</dbReference>
<dbReference type="SUPFAM" id="SSF52540">
    <property type="entry name" value="P-loop containing nucleoside triphosphate hydrolases"/>
    <property type="match status" value="2"/>
</dbReference>
<dbReference type="InterPro" id="IPR056995">
    <property type="entry name" value="PEX6_4th_dom"/>
</dbReference>
<keyword evidence="4" id="KW-0547">Nucleotide-binding</keyword>
<evidence type="ECO:0000256" key="6">
    <source>
        <dbReference type="ARBA" id="ARBA00022840"/>
    </source>
</evidence>
<reference evidence="14 15" key="1">
    <citation type="submission" date="2020-12" db="EMBL/GenBank/DDBJ databases">
        <title>Metabolic potential, ecology and presence of endohyphal bacteria is reflected in genomic diversity of Mucoromycotina.</title>
        <authorList>
            <person name="Muszewska A."/>
            <person name="Okrasinska A."/>
            <person name="Steczkiewicz K."/>
            <person name="Drgas O."/>
            <person name="Orlowska M."/>
            <person name="Perlinska-Lenart U."/>
            <person name="Aleksandrzak-Piekarczyk T."/>
            <person name="Szatraj K."/>
            <person name="Zielenkiewicz U."/>
            <person name="Pilsyk S."/>
            <person name="Malc E."/>
            <person name="Mieczkowski P."/>
            <person name="Kruszewska J.S."/>
            <person name="Biernat P."/>
            <person name="Pawlowska J."/>
        </authorList>
    </citation>
    <scope>NUCLEOTIDE SEQUENCE [LARGE SCALE GENOMIC DNA]</scope>
    <source>
        <strain evidence="14 15">CBS 142.35</strain>
    </source>
</reference>
<dbReference type="Pfam" id="PF00004">
    <property type="entry name" value="AAA"/>
    <property type="match status" value="2"/>
</dbReference>
<dbReference type="SMART" id="SM00382">
    <property type="entry name" value="AAA"/>
    <property type="match status" value="2"/>
</dbReference>
<dbReference type="SMART" id="SM00268">
    <property type="entry name" value="ACTIN"/>
    <property type="match status" value="1"/>
</dbReference>
<comment type="similarity">
    <text evidence="11">Belongs to the actin family.</text>
</comment>
<feature type="compositionally biased region" description="Basic and acidic residues" evidence="12">
    <location>
        <begin position="939"/>
        <end position="953"/>
    </location>
</feature>
<dbReference type="EMBL" id="JAEPRB010000099">
    <property type="protein sequence ID" value="KAG2221805.1"/>
    <property type="molecule type" value="Genomic_DNA"/>
</dbReference>
<comment type="similarity">
    <text evidence="2">Belongs to the AAA ATPase family.</text>
</comment>
<dbReference type="InterPro" id="IPR043129">
    <property type="entry name" value="ATPase_NBD"/>
</dbReference>
<feature type="domain" description="AAA+ ATPase" evidence="13">
    <location>
        <begin position="1028"/>
        <end position="1167"/>
    </location>
</feature>
<dbReference type="InterPro" id="IPR050168">
    <property type="entry name" value="AAA_ATPase_domain"/>
</dbReference>
<dbReference type="InterPro" id="IPR047533">
    <property type="entry name" value="RecA-like_PEX6_r2"/>
</dbReference>
<evidence type="ECO:0000256" key="10">
    <source>
        <dbReference type="ARBA" id="ARBA00048778"/>
    </source>
</evidence>
<comment type="subcellular location">
    <subcellularLocation>
        <location evidence="1">Membrane</location>
    </subcellularLocation>
</comment>
<dbReference type="CDD" id="cd10207">
    <property type="entry name" value="ASKHA_NBD_Arp10"/>
    <property type="match status" value="1"/>
</dbReference>
<feature type="compositionally biased region" description="Basic residues" evidence="12">
    <location>
        <begin position="1614"/>
        <end position="1625"/>
    </location>
</feature>
<dbReference type="Pfam" id="PF23315">
    <property type="entry name" value="PEX6_4th"/>
    <property type="match status" value="1"/>
</dbReference>
<dbReference type="Gene3D" id="3.40.50.300">
    <property type="entry name" value="P-loop containing nucleotide triphosphate hydrolases"/>
    <property type="match status" value="2"/>
</dbReference>
<evidence type="ECO:0000256" key="7">
    <source>
        <dbReference type="ARBA" id="ARBA00023136"/>
    </source>
</evidence>
<dbReference type="CDD" id="cd19527">
    <property type="entry name" value="RecA-like_PEX6_r2"/>
    <property type="match status" value="1"/>
</dbReference>
<keyword evidence="5" id="KW-0378">Hydrolase</keyword>
<accession>A0A8H7S433</accession>
<dbReference type="Gene3D" id="3.30.420.40">
    <property type="match status" value="2"/>
</dbReference>
<evidence type="ECO:0000256" key="2">
    <source>
        <dbReference type="ARBA" id="ARBA00006914"/>
    </source>
</evidence>
<sequence>MTTTSVSSDIPSNYLSNYNSSSSLHTFARRHSIYGTEDRVVLDIGSLYIKCGFSGESHPRHIVPTCSRLERSSGPDGEAYSIDTEPVSLYELNLMTTGDLKPLEEKLKKLLHDIYFRLLLTDPKSRKVIICESPLAPVVLKRTIADLLFQYFQVPSISFVPTHLMALLTTGTTTGLVIDCGNLETTVLPVYSARPLVPYIATTPLAGRALTQRLESLLLNHGRFIPPSHLQLSLAPQNPVPQSVLTPSVLENLKATVLFCSPLMMDRHEVQSDPIAGYKNFSSATDLYYPIVLEDGTKATLLIPGWIRERAAEVLFEGDEEDEPSIVHCILNAILKVQPDLRRPLVSSLLLNGGTSLIPGFQSRLKQELLRLMRDPTTFEKKRYSSLLRLQNSVRFIDSPEDNKGAGRIFMNNVRGWIGGEELAREKYKGIVTDWSINHWAVIPPANNPTTTSNNNTIVMPLYTSASLSLQYHSKDDQFVTLSPALWNAIVPVDQQQNDSFTVAVKVPCLITSAPVGRTENEGSNKLLSFLAHAKKSEQSQKNDKYKVYASASLIKSIYGPDSLTRLDEEEEDDDDNEEGGEQEDNEQVGEGCLVQIKPAQLVELNELIIGALEPSSYEFAQKAESELGSLFSSTSSTEALIIRSGSRYTFNDGSLKFRILMTGPVQQGFMTTTERTNLLVVDMSNTEESSELSTPVNGSVHPNTSGNVAAFSMLDSPRVPDVAEPQEFKVQVLQQPWPESRLFPAPDSQQDDESRVYIGVKDLAKCGVFSGNWVLVSSLDSKKSRLCRVYGVDAIDNLDNHDNNNQSVAYVPPVLYSNLGLPLPPASTENATLCLTRLTVPPPAAGPPAAAEVTIARVASATSMDKALQSPLLEALKNWFEDKDRILCEGDLIALPLDEEGARLRGREEDDSNNSSNNIDQGHNRKKPTTMAYFKVTRLQEEQQQHEDKTGESVHPSFYGSGRRIVPSRTKMVQTGIEHARAPVGSLSHYYDFVNKLPLHRSKTAAYAQMRELVSSSLHPLGRDFKLSCNALVHGPRGGGKATLVREIAEDLGVHLYEFSVYDVISETDAKTEVHLRAKFDKAAALTPCIVLIRSIEGLAKKSAVVETGQEPLLATVLQECIENVNAAHVNTGYPVMVVSTTSDIEALPTSILGCFRHEVTVEAPDEKTRLQILQNLTNDSPIAPDVSLSSLATQTAALVGKDLVDLVARSGLLALQRINNAIKQSNDETINTEDIEAAGVVLTASDFDSALGEARASYSDSIGAPKIPSVTWDDVGGMAHVKDDILDTIQLPLEHPELFGSGLKKRSGILLYGPPGTGKTLLAKAIATSCSLNFFSVKGPELLNMYIGESEANVRRVFQRARDAKPCVVFFDELDSVAPKRGEKGDSGGVMDRIVSQLLAELDGMSEGGEGSGVGDVFVIGATNRPDLLDPALLRPGRFDKLLYLGVSQDHESQLRIIQALTRKFRLDPNLDLMHVAARCPFHYTGADFYALCSDAMLKAMTRVADTIEAKVNKLNQEQPQPDLPNPVTAQYYLSRLATPEEIMVQVEEIDFVNALNELVPSVSATELEHYSKVRERFEQKPDEEEENNMEEDKKKREEEEEARRQQVPPPRKNKGKGKARAN</sequence>
<dbReference type="GO" id="GO:0016558">
    <property type="term" value="P:protein import into peroxisome matrix"/>
    <property type="evidence" value="ECO:0007669"/>
    <property type="project" value="TreeGrafter"/>
</dbReference>
<dbReference type="GO" id="GO:0005524">
    <property type="term" value="F:ATP binding"/>
    <property type="evidence" value="ECO:0007669"/>
    <property type="project" value="UniProtKB-KW"/>
</dbReference>
<feature type="region of interest" description="Disordered" evidence="12">
    <location>
        <begin position="907"/>
        <end position="962"/>
    </location>
</feature>
<evidence type="ECO:0000256" key="8">
    <source>
        <dbReference type="ARBA" id="ARBA00034811"/>
    </source>
</evidence>